<feature type="chain" id="PRO_5037411666" evidence="1">
    <location>
        <begin position="25"/>
        <end position="238"/>
    </location>
</feature>
<dbReference type="Proteomes" id="UP000887572">
    <property type="component" value="Unplaced"/>
</dbReference>
<name>A0A914H5K1_GLORO</name>
<feature type="signal peptide" evidence="1">
    <location>
        <begin position="1"/>
        <end position="24"/>
    </location>
</feature>
<reference evidence="3" key="1">
    <citation type="submission" date="2022-11" db="UniProtKB">
        <authorList>
            <consortium name="WormBaseParasite"/>
        </authorList>
    </citation>
    <scope>IDENTIFICATION</scope>
</reference>
<dbReference type="AlphaFoldDB" id="A0A914H5K1"/>
<evidence type="ECO:0000313" key="2">
    <source>
        <dbReference type="Proteomes" id="UP000887572"/>
    </source>
</evidence>
<dbReference type="WBParaSite" id="Gr19_v10_g14027.t1">
    <property type="protein sequence ID" value="Gr19_v10_g14027.t1"/>
    <property type="gene ID" value="Gr19_v10_g14027"/>
</dbReference>
<organism evidence="2 3">
    <name type="scientific">Globodera rostochiensis</name>
    <name type="common">Golden nematode worm</name>
    <name type="synonym">Heterodera rostochiensis</name>
    <dbReference type="NCBI Taxonomy" id="31243"/>
    <lineage>
        <taxon>Eukaryota</taxon>
        <taxon>Metazoa</taxon>
        <taxon>Ecdysozoa</taxon>
        <taxon>Nematoda</taxon>
        <taxon>Chromadorea</taxon>
        <taxon>Rhabditida</taxon>
        <taxon>Tylenchina</taxon>
        <taxon>Tylenchomorpha</taxon>
        <taxon>Tylenchoidea</taxon>
        <taxon>Heteroderidae</taxon>
        <taxon>Heteroderinae</taxon>
        <taxon>Globodera</taxon>
    </lineage>
</organism>
<sequence>MLKLFNVFFILLSFALTFIGNVDASGNLHHKNKTLELAQFDDKNEKDLKISIENLRKRLDEQLITVVEEKLHGHVIKLDELLNKIVENKQQHEKAFIVQIIDETRPLYVDAMSDHLLLWAKLRRLSNDPNIKNEVVISEALDAATNQVSALYESFNTETQKLHTYHKERTNLERELERSQGDEALIEYDQKFGDILLLNLEENRDFIITLLAMLEKHKELVLACEMKIKKDDFISIYN</sequence>
<evidence type="ECO:0000313" key="3">
    <source>
        <dbReference type="WBParaSite" id="Gr19_v10_g14027.t1"/>
    </source>
</evidence>
<accession>A0A914H5K1</accession>
<keyword evidence="1" id="KW-0732">Signal</keyword>
<keyword evidence="2" id="KW-1185">Reference proteome</keyword>
<proteinExistence type="predicted"/>
<evidence type="ECO:0000256" key="1">
    <source>
        <dbReference type="SAM" id="SignalP"/>
    </source>
</evidence>
<protein>
    <submittedName>
        <fullName evidence="3">Secreted protein</fullName>
    </submittedName>
</protein>